<dbReference type="GO" id="GO:0010181">
    <property type="term" value="F:FMN binding"/>
    <property type="evidence" value="ECO:0007669"/>
    <property type="project" value="InterPro"/>
</dbReference>
<dbReference type="RefSeq" id="WP_076783700.1">
    <property type="nucleotide sequence ID" value="NZ_FTPU01000025.1"/>
</dbReference>
<keyword evidence="8" id="KW-1185">Reference proteome</keyword>
<dbReference type="InterPro" id="IPR044152">
    <property type="entry name" value="YqjM-like"/>
</dbReference>
<dbReference type="Pfam" id="PF00724">
    <property type="entry name" value="Oxidored_FMN"/>
    <property type="match status" value="1"/>
</dbReference>
<organism evidence="7 8">
    <name type="scientific">Epilithonimonas bovis DSM 19482</name>
    <dbReference type="NCBI Taxonomy" id="1121284"/>
    <lineage>
        <taxon>Bacteria</taxon>
        <taxon>Pseudomonadati</taxon>
        <taxon>Bacteroidota</taxon>
        <taxon>Flavobacteriia</taxon>
        <taxon>Flavobacteriales</taxon>
        <taxon>Weeksellaceae</taxon>
        <taxon>Chryseobacterium group</taxon>
        <taxon>Epilithonimonas</taxon>
    </lineage>
</organism>
<evidence type="ECO:0000256" key="5">
    <source>
        <dbReference type="ARBA" id="ARBA00023002"/>
    </source>
</evidence>
<keyword evidence="2" id="KW-0285">Flavoprotein</keyword>
<keyword evidence="4" id="KW-0521">NADP</keyword>
<accession>A0A1U7PVG9</accession>
<protein>
    <submittedName>
        <fullName evidence="7">2,4-dienoyl-CoA reductase</fullName>
    </submittedName>
</protein>
<evidence type="ECO:0000256" key="1">
    <source>
        <dbReference type="ARBA" id="ARBA00001917"/>
    </source>
</evidence>
<dbReference type="EMBL" id="FTPU01000025">
    <property type="protein sequence ID" value="SIT97545.1"/>
    <property type="molecule type" value="Genomic_DNA"/>
</dbReference>
<dbReference type="InterPro" id="IPR013785">
    <property type="entry name" value="Aldolase_TIM"/>
</dbReference>
<evidence type="ECO:0000256" key="4">
    <source>
        <dbReference type="ARBA" id="ARBA00022857"/>
    </source>
</evidence>
<dbReference type="InterPro" id="IPR001155">
    <property type="entry name" value="OxRdtase_FMN_N"/>
</dbReference>
<feature type="domain" description="NADH:flavin oxidoreductase/NADH oxidase N-terminal" evidence="6">
    <location>
        <begin position="3"/>
        <end position="331"/>
    </location>
</feature>
<dbReference type="AlphaFoldDB" id="A0A1U7PVG9"/>
<sequence length="354" mass="39025">MKKLFSSITFRNIELKNRIVMSPMCMYSAEDGIANDFHFVHYASRAQGGTGLIITEATAVEPRGRISDKCLGIWNDEQANALKKIVQFVHQNSESKIGIQLAHAGRKGSISAETNTQMSVEKGWETIAPSAIPFQSSDRIPHELSLEEIKNLVEDFRKATKRAVEAGFDVIELHAAHGYLIHQFLSPLSNTRTDEYGGNPENRARFLMEIVEGVNSQLTGKQALFVRISGTEYAENGWEISDSVALAKILKTKNVDLIDVSSGGNISGAKIELKPGYQVPLAEAVKTNAAIKTGAVGLITTAEQAEAILQKGQADLIFLAREILRNPYFAVQSSWKDGDDCFYPHQYLRAKPTK</sequence>
<dbReference type="Proteomes" id="UP000187261">
    <property type="component" value="Unassembled WGS sequence"/>
</dbReference>
<keyword evidence="3" id="KW-0288">FMN</keyword>
<proteinExistence type="predicted"/>
<evidence type="ECO:0000259" key="6">
    <source>
        <dbReference type="Pfam" id="PF00724"/>
    </source>
</evidence>
<evidence type="ECO:0000313" key="7">
    <source>
        <dbReference type="EMBL" id="SIT97545.1"/>
    </source>
</evidence>
<dbReference type="NCBIfam" id="NF010047">
    <property type="entry name" value="PRK13523.1"/>
    <property type="match status" value="1"/>
</dbReference>
<evidence type="ECO:0000313" key="8">
    <source>
        <dbReference type="Proteomes" id="UP000187261"/>
    </source>
</evidence>
<dbReference type="PANTHER" id="PTHR43303:SF4">
    <property type="entry name" value="NADPH DEHYDROGENASE C23G7.10C-RELATED"/>
    <property type="match status" value="1"/>
</dbReference>
<evidence type="ECO:0000256" key="3">
    <source>
        <dbReference type="ARBA" id="ARBA00022643"/>
    </source>
</evidence>
<dbReference type="OrthoDB" id="9772736at2"/>
<dbReference type="CDD" id="cd02932">
    <property type="entry name" value="OYE_YqiM_FMN"/>
    <property type="match status" value="1"/>
</dbReference>
<dbReference type="STRING" id="1121284.SAMN05660493_02265"/>
<dbReference type="PANTHER" id="PTHR43303">
    <property type="entry name" value="NADPH DEHYDROGENASE C23G7.10C-RELATED"/>
    <property type="match status" value="1"/>
</dbReference>
<dbReference type="GO" id="GO:0003959">
    <property type="term" value="F:NADPH dehydrogenase activity"/>
    <property type="evidence" value="ECO:0007669"/>
    <property type="project" value="InterPro"/>
</dbReference>
<keyword evidence="5" id="KW-0560">Oxidoreductase</keyword>
<dbReference type="GO" id="GO:0050661">
    <property type="term" value="F:NADP binding"/>
    <property type="evidence" value="ECO:0007669"/>
    <property type="project" value="InterPro"/>
</dbReference>
<comment type="cofactor">
    <cofactor evidence="1">
        <name>FMN</name>
        <dbReference type="ChEBI" id="CHEBI:58210"/>
    </cofactor>
</comment>
<name>A0A1U7PVG9_9FLAO</name>
<dbReference type="SUPFAM" id="SSF51395">
    <property type="entry name" value="FMN-linked oxidoreductases"/>
    <property type="match status" value="1"/>
</dbReference>
<dbReference type="Gene3D" id="3.20.20.70">
    <property type="entry name" value="Aldolase class I"/>
    <property type="match status" value="1"/>
</dbReference>
<evidence type="ECO:0000256" key="2">
    <source>
        <dbReference type="ARBA" id="ARBA00022630"/>
    </source>
</evidence>
<gene>
    <name evidence="7" type="ORF">SAMN05660493_02265</name>
</gene>
<reference evidence="8" key="1">
    <citation type="submission" date="2016-10" db="EMBL/GenBank/DDBJ databases">
        <authorList>
            <person name="Varghese N."/>
            <person name="Submissions S."/>
        </authorList>
    </citation>
    <scope>NUCLEOTIDE SEQUENCE [LARGE SCALE GENOMIC DNA]</scope>
    <source>
        <strain evidence="8">DSM 19482</strain>
    </source>
</reference>